<reference evidence="2" key="1">
    <citation type="journal article" date="2023" name="Mol. Phylogenet. Evol.">
        <title>Genome-scale phylogeny and comparative genomics of the fungal order Sordariales.</title>
        <authorList>
            <person name="Hensen N."/>
            <person name="Bonometti L."/>
            <person name="Westerberg I."/>
            <person name="Brannstrom I.O."/>
            <person name="Guillou S."/>
            <person name="Cros-Aarteil S."/>
            <person name="Calhoun S."/>
            <person name="Haridas S."/>
            <person name="Kuo A."/>
            <person name="Mondo S."/>
            <person name="Pangilinan J."/>
            <person name="Riley R."/>
            <person name="LaButti K."/>
            <person name="Andreopoulos B."/>
            <person name="Lipzen A."/>
            <person name="Chen C."/>
            <person name="Yan M."/>
            <person name="Daum C."/>
            <person name="Ng V."/>
            <person name="Clum A."/>
            <person name="Steindorff A."/>
            <person name="Ohm R.A."/>
            <person name="Martin F."/>
            <person name="Silar P."/>
            <person name="Natvig D.O."/>
            <person name="Lalanne C."/>
            <person name="Gautier V."/>
            <person name="Ament-Velasquez S.L."/>
            <person name="Kruys A."/>
            <person name="Hutchinson M.I."/>
            <person name="Powell A.J."/>
            <person name="Barry K."/>
            <person name="Miller A.N."/>
            <person name="Grigoriev I.V."/>
            <person name="Debuchy R."/>
            <person name="Gladieux P."/>
            <person name="Hiltunen Thoren M."/>
            <person name="Johannesson H."/>
        </authorList>
    </citation>
    <scope>NUCLEOTIDE SEQUENCE</scope>
    <source>
        <strain evidence="2">PSN293</strain>
    </source>
</reference>
<comment type="caution">
    <text evidence="2">The sequence shown here is derived from an EMBL/GenBank/DDBJ whole genome shotgun (WGS) entry which is preliminary data.</text>
</comment>
<evidence type="ECO:0000313" key="3">
    <source>
        <dbReference type="Proteomes" id="UP001301769"/>
    </source>
</evidence>
<organism evidence="2 3">
    <name type="scientific">Rhypophila decipiens</name>
    <dbReference type="NCBI Taxonomy" id="261697"/>
    <lineage>
        <taxon>Eukaryota</taxon>
        <taxon>Fungi</taxon>
        <taxon>Dikarya</taxon>
        <taxon>Ascomycota</taxon>
        <taxon>Pezizomycotina</taxon>
        <taxon>Sordariomycetes</taxon>
        <taxon>Sordariomycetidae</taxon>
        <taxon>Sordariales</taxon>
        <taxon>Naviculisporaceae</taxon>
        <taxon>Rhypophila</taxon>
    </lineage>
</organism>
<evidence type="ECO:0000313" key="2">
    <source>
        <dbReference type="EMBL" id="KAK4218918.1"/>
    </source>
</evidence>
<keyword evidence="1" id="KW-0732">Signal</keyword>
<dbReference type="EMBL" id="MU858050">
    <property type="protein sequence ID" value="KAK4218918.1"/>
    <property type="molecule type" value="Genomic_DNA"/>
</dbReference>
<keyword evidence="3" id="KW-1185">Reference proteome</keyword>
<dbReference type="Proteomes" id="UP001301769">
    <property type="component" value="Unassembled WGS sequence"/>
</dbReference>
<accession>A0AAN7BCH4</accession>
<feature type="chain" id="PRO_5042948593" evidence="1">
    <location>
        <begin position="20"/>
        <end position="79"/>
    </location>
</feature>
<reference evidence="2" key="2">
    <citation type="submission" date="2023-05" db="EMBL/GenBank/DDBJ databases">
        <authorList>
            <consortium name="Lawrence Berkeley National Laboratory"/>
            <person name="Steindorff A."/>
            <person name="Hensen N."/>
            <person name="Bonometti L."/>
            <person name="Westerberg I."/>
            <person name="Brannstrom I.O."/>
            <person name="Guillou S."/>
            <person name="Cros-Aarteil S."/>
            <person name="Calhoun S."/>
            <person name="Haridas S."/>
            <person name="Kuo A."/>
            <person name="Mondo S."/>
            <person name="Pangilinan J."/>
            <person name="Riley R."/>
            <person name="Labutti K."/>
            <person name="Andreopoulos B."/>
            <person name="Lipzen A."/>
            <person name="Chen C."/>
            <person name="Yanf M."/>
            <person name="Daum C."/>
            <person name="Ng V."/>
            <person name="Clum A."/>
            <person name="Ohm R."/>
            <person name="Martin F."/>
            <person name="Silar P."/>
            <person name="Natvig D."/>
            <person name="Lalanne C."/>
            <person name="Gautier V."/>
            <person name="Ament-Velasquez S.L."/>
            <person name="Kruys A."/>
            <person name="Hutchinson M.I."/>
            <person name="Powell A.J."/>
            <person name="Barry K."/>
            <person name="Miller A.N."/>
            <person name="Grigoriev I.V."/>
            <person name="Debuchy R."/>
            <person name="Gladieux P."/>
            <person name="Thoren M.H."/>
            <person name="Johannesson H."/>
        </authorList>
    </citation>
    <scope>NUCLEOTIDE SEQUENCE</scope>
    <source>
        <strain evidence="2">PSN293</strain>
    </source>
</reference>
<sequence length="79" mass="8503">MKTTSVILFISALIAGVSALPAEDVLEARQTTCHTPSSCKRSWSGLCEDYCGNGSTYKKFSHMSSDGCSNLSKKCCCKK</sequence>
<dbReference type="AlphaFoldDB" id="A0AAN7BCH4"/>
<feature type="signal peptide" evidence="1">
    <location>
        <begin position="1"/>
        <end position="19"/>
    </location>
</feature>
<proteinExistence type="predicted"/>
<gene>
    <name evidence="2" type="ORF">QBC37DRAFT_368339</name>
</gene>
<evidence type="ECO:0000256" key="1">
    <source>
        <dbReference type="SAM" id="SignalP"/>
    </source>
</evidence>
<protein>
    <submittedName>
        <fullName evidence="2">Uncharacterized protein</fullName>
    </submittedName>
</protein>
<name>A0AAN7BCH4_9PEZI</name>